<proteinExistence type="predicted"/>
<dbReference type="Proteomes" id="UP000600918">
    <property type="component" value="Unassembled WGS sequence"/>
</dbReference>
<accession>A0A834KQZ9</accession>
<gene>
    <name evidence="1" type="ORF">H0235_013542</name>
</gene>
<comment type="caution">
    <text evidence="1">The sequence shown here is derived from an EMBL/GenBank/DDBJ whole genome shotgun (WGS) entry which is preliminary data.</text>
</comment>
<dbReference type="EMBL" id="JACSDY010000013">
    <property type="protein sequence ID" value="KAF7410935.1"/>
    <property type="molecule type" value="Genomic_DNA"/>
</dbReference>
<keyword evidence="2" id="KW-1185">Reference proteome</keyword>
<dbReference type="AlphaFoldDB" id="A0A834KQZ9"/>
<evidence type="ECO:0000313" key="1">
    <source>
        <dbReference type="EMBL" id="KAF7410935.1"/>
    </source>
</evidence>
<reference evidence="1" key="1">
    <citation type="journal article" date="2020" name="G3 (Bethesda)">
        <title>High-Quality Assemblies for Three Invasive Social Wasps from the &lt;i&gt;Vespula&lt;/i&gt; Genus.</title>
        <authorList>
            <person name="Harrop T.W.R."/>
            <person name="Guhlin J."/>
            <person name="McLaughlin G.M."/>
            <person name="Permina E."/>
            <person name="Stockwell P."/>
            <person name="Gilligan J."/>
            <person name="Le Lec M.F."/>
            <person name="Gruber M.A.M."/>
            <person name="Quinn O."/>
            <person name="Lovegrove M."/>
            <person name="Duncan E.J."/>
            <person name="Remnant E.J."/>
            <person name="Van Eeckhoven J."/>
            <person name="Graham B."/>
            <person name="Knapp R.A."/>
            <person name="Langford K.W."/>
            <person name="Kronenberg Z."/>
            <person name="Press M.O."/>
            <person name="Eacker S.M."/>
            <person name="Wilson-Rankin E.E."/>
            <person name="Purcell J."/>
            <person name="Lester P.J."/>
            <person name="Dearden P.K."/>
        </authorList>
    </citation>
    <scope>NUCLEOTIDE SEQUENCE</scope>
    <source>
        <strain evidence="1">Volc-1</strain>
    </source>
</reference>
<organism evidence="1 2">
    <name type="scientific">Vespula pensylvanica</name>
    <name type="common">Western yellow jacket</name>
    <name type="synonym">Wasp</name>
    <dbReference type="NCBI Taxonomy" id="30213"/>
    <lineage>
        <taxon>Eukaryota</taxon>
        <taxon>Metazoa</taxon>
        <taxon>Ecdysozoa</taxon>
        <taxon>Arthropoda</taxon>
        <taxon>Hexapoda</taxon>
        <taxon>Insecta</taxon>
        <taxon>Pterygota</taxon>
        <taxon>Neoptera</taxon>
        <taxon>Endopterygota</taxon>
        <taxon>Hymenoptera</taxon>
        <taxon>Apocrita</taxon>
        <taxon>Aculeata</taxon>
        <taxon>Vespoidea</taxon>
        <taxon>Vespidae</taxon>
        <taxon>Vespinae</taxon>
        <taxon>Vespula</taxon>
    </lineage>
</organism>
<protein>
    <submittedName>
        <fullName evidence="1">Uncharacterized protein</fullName>
    </submittedName>
</protein>
<evidence type="ECO:0000313" key="2">
    <source>
        <dbReference type="Proteomes" id="UP000600918"/>
    </source>
</evidence>
<name>A0A834KQZ9_VESPE</name>
<sequence length="119" mass="13068">MGVIFFLSHDDTQLLPDDREFRSLTDERTTHLDRSLDITIAISMHLQCTSCRFGPVVMLVTSTTACFRDKSTVAGFSDTSTPSVKFTDSSPIGNVNASTLLATSNTGKSSQYERKRLLG</sequence>